<evidence type="ECO:0000313" key="7">
    <source>
        <dbReference type="Proteomes" id="UP000799421"/>
    </source>
</evidence>
<feature type="compositionally biased region" description="Acidic residues" evidence="3">
    <location>
        <begin position="543"/>
        <end position="560"/>
    </location>
</feature>
<dbReference type="SUPFAM" id="SSF53927">
    <property type="entry name" value="Cytidine deaminase-like"/>
    <property type="match status" value="1"/>
</dbReference>
<evidence type="ECO:0000256" key="2">
    <source>
        <dbReference type="ARBA" id="ARBA00038160"/>
    </source>
</evidence>
<dbReference type="Proteomes" id="UP000799421">
    <property type="component" value="Unassembled WGS sequence"/>
</dbReference>
<feature type="region of interest" description="Disordered" evidence="3">
    <location>
        <begin position="330"/>
        <end position="362"/>
    </location>
</feature>
<sequence>MATLIMCFSSVLSSLFALFTLHIHPPLERLWQTVSSMGRSAFHALRFGPTPVLKKSATTPKPPRRRYLLHLKTKEECRLGLELIKMWIVQLPSKHAEGILRVIKANIEGIDGFDLQHLRRFVKPKYLPEHVVASTEAKTIKELYFVPREWEDAPPALMQSPEATWDWSTPPAPRSGNNRSHPLYLLICPSALISKADLLTLMSQHPPFCSSADSWAFPLDVLEIEVPAMAPTSAEQAELWSVQYWPTFYRKTNPFGAHPAAILKAEDELHKCTGNNVGIDEALALAEDVGEATKKLKYGTGAGCVILERTDDKTEIVSIAGDGRYKPLTSPIGVEDADEAEDKPKSKNKKKKERQKKNKAVKKIDESTGCSGNIMAHAVMRALGMVGRKRLRCASQSLQCAAAKAESNFTAAGLVHDEKARDAFFLDLPVTALEKKYFDKDNLKPDGYLCLKLEVFLTHEPCMMCSMALVHSRVGRVVFKHRMPKTGGLTAELARNDSGPVGLGYGMCWRKELNWQFMCWEYTPRLTHKDKLALKDRYDDLANNDDDDDDDDDNEADDGMSDFTRVHV</sequence>
<dbReference type="InterPro" id="IPR016193">
    <property type="entry name" value="Cytidine_deaminase-like"/>
</dbReference>
<evidence type="ECO:0000259" key="5">
    <source>
        <dbReference type="PROSITE" id="PS51747"/>
    </source>
</evidence>
<dbReference type="AlphaFoldDB" id="A0A6A7BTK5"/>
<dbReference type="OrthoDB" id="3180714at2759"/>
<name>A0A6A7BTK5_9PEZI</name>
<accession>A0A6A7BTK5</accession>
<evidence type="ECO:0000256" key="1">
    <source>
        <dbReference type="ARBA" id="ARBA00022694"/>
    </source>
</evidence>
<keyword evidence="7" id="KW-1185">Reference proteome</keyword>
<dbReference type="GO" id="GO:0005737">
    <property type="term" value="C:cytoplasm"/>
    <property type="evidence" value="ECO:0007669"/>
    <property type="project" value="TreeGrafter"/>
</dbReference>
<dbReference type="Gene3D" id="3.40.140.10">
    <property type="entry name" value="Cytidine Deaminase, domain 2"/>
    <property type="match status" value="1"/>
</dbReference>
<dbReference type="PANTHER" id="PTHR11079:SF156">
    <property type="entry name" value="INACTIVE TRNA-SPECIFIC ADENOSINE DEAMINASE-LIKE PROTEIN 3-RELATED"/>
    <property type="match status" value="1"/>
</dbReference>
<evidence type="ECO:0000313" key="6">
    <source>
        <dbReference type="EMBL" id="KAF2858473.1"/>
    </source>
</evidence>
<dbReference type="PANTHER" id="PTHR11079">
    <property type="entry name" value="CYTOSINE DEAMINASE FAMILY MEMBER"/>
    <property type="match status" value="1"/>
</dbReference>
<dbReference type="InterPro" id="IPR002125">
    <property type="entry name" value="CMP_dCMP_dom"/>
</dbReference>
<dbReference type="EMBL" id="MU006009">
    <property type="protein sequence ID" value="KAF2858473.1"/>
    <property type="molecule type" value="Genomic_DNA"/>
</dbReference>
<dbReference type="GO" id="GO:0005634">
    <property type="term" value="C:nucleus"/>
    <property type="evidence" value="ECO:0007669"/>
    <property type="project" value="TreeGrafter"/>
</dbReference>
<evidence type="ECO:0000256" key="3">
    <source>
        <dbReference type="SAM" id="MobiDB-lite"/>
    </source>
</evidence>
<keyword evidence="4" id="KW-0732">Signal</keyword>
<dbReference type="PROSITE" id="PS51747">
    <property type="entry name" value="CYT_DCMP_DEAMINASES_2"/>
    <property type="match status" value="1"/>
</dbReference>
<evidence type="ECO:0000256" key="4">
    <source>
        <dbReference type="SAM" id="SignalP"/>
    </source>
</evidence>
<comment type="similarity">
    <text evidence="2">Belongs to the cytidine and deoxycytidylate deaminase family. ADAT3 subfamily.</text>
</comment>
<feature type="domain" description="CMP/dCMP-type deaminase" evidence="5">
    <location>
        <begin position="385"/>
        <end position="501"/>
    </location>
</feature>
<feature type="region of interest" description="Disordered" evidence="3">
    <location>
        <begin position="543"/>
        <end position="568"/>
    </location>
</feature>
<dbReference type="GO" id="GO:0052717">
    <property type="term" value="F:tRNA-specific adenosine-34 deaminase activity"/>
    <property type="evidence" value="ECO:0007669"/>
    <property type="project" value="TreeGrafter"/>
</dbReference>
<feature type="signal peptide" evidence="4">
    <location>
        <begin position="1"/>
        <end position="17"/>
    </location>
</feature>
<reference evidence="6" key="1">
    <citation type="journal article" date="2020" name="Stud. Mycol.">
        <title>101 Dothideomycetes genomes: a test case for predicting lifestyles and emergence of pathogens.</title>
        <authorList>
            <person name="Haridas S."/>
            <person name="Albert R."/>
            <person name="Binder M."/>
            <person name="Bloem J."/>
            <person name="Labutti K."/>
            <person name="Salamov A."/>
            <person name="Andreopoulos B."/>
            <person name="Baker S."/>
            <person name="Barry K."/>
            <person name="Bills G."/>
            <person name="Bluhm B."/>
            <person name="Cannon C."/>
            <person name="Castanera R."/>
            <person name="Culley D."/>
            <person name="Daum C."/>
            <person name="Ezra D."/>
            <person name="Gonzalez J."/>
            <person name="Henrissat B."/>
            <person name="Kuo A."/>
            <person name="Liang C."/>
            <person name="Lipzen A."/>
            <person name="Lutzoni F."/>
            <person name="Magnuson J."/>
            <person name="Mondo S."/>
            <person name="Nolan M."/>
            <person name="Ohm R."/>
            <person name="Pangilinan J."/>
            <person name="Park H.-J."/>
            <person name="Ramirez L."/>
            <person name="Alfaro M."/>
            <person name="Sun H."/>
            <person name="Tritt A."/>
            <person name="Yoshinaga Y."/>
            <person name="Zwiers L.-H."/>
            <person name="Turgeon B."/>
            <person name="Goodwin S."/>
            <person name="Spatafora J."/>
            <person name="Crous P."/>
            <person name="Grigoriev I."/>
        </authorList>
    </citation>
    <scope>NUCLEOTIDE SEQUENCE</scope>
    <source>
        <strain evidence="6">CBS 480.64</strain>
    </source>
</reference>
<gene>
    <name evidence="6" type="ORF">K470DRAFT_296363</name>
</gene>
<feature type="chain" id="PRO_5025447402" description="CMP/dCMP-type deaminase domain-containing protein" evidence="4">
    <location>
        <begin position="18"/>
        <end position="568"/>
    </location>
</feature>
<organism evidence="6 7">
    <name type="scientific">Piedraia hortae CBS 480.64</name>
    <dbReference type="NCBI Taxonomy" id="1314780"/>
    <lineage>
        <taxon>Eukaryota</taxon>
        <taxon>Fungi</taxon>
        <taxon>Dikarya</taxon>
        <taxon>Ascomycota</taxon>
        <taxon>Pezizomycotina</taxon>
        <taxon>Dothideomycetes</taxon>
        <taxon>Dothideomycetidae</taxon>
        <taxon>Capnodiales</taxon>
        <taxon>Piedraiaceae</taxon>
        <taxon>Piedraia</taxon>
    </lineage>
</organism>
<dbReference type="GO" id="GO:0008033">
    <property type="term" value="P:tRNA processing"/>
    <property type="evidence" value="ECO:0007669"/>
    <property type="project" value="UniProtKB-KW"/>
</dbReference>
<feature type="compositionally biased region" description="Basic residues" evidence="3">
    <location>
        <begin position="346"/>
        <end position="361"/>
    </location>
</feature>
<proteinExistence type="inferred from homology"/>
<keyword evidence="1" id="KW-0819">tRNA processing</keyword>
<protein>
    <recommendedName>
        <fullName evidence="5">CMP/dCMP-type deaminase domain-containing protein</fullName>
    </recommendedName>
</protein>